<dbReference type="EMBL" id="CM056793">
    <property type="protein sequence ID" value="KAJ8714790.1"/>
    <property type="molecule type" value="Genomic_DNA"/>
</dbReference>
<proteinExistence type="predicted"/>
<dbReference type="Proteomes" id="UP001231649">
    <property type="component" value="Chromosome 17"/>
</dbReference>
<evidence type="ECO:0000313" key="1">
    <source>
        <dbReference type="EMBL" id="KAJ8714790.1"/>
    </source>
</evidence>
<gene>
    <name evidence="1" type="ORF">PYW08_004771</name>
</gene>
<sequence length="109" mass="12614">MLVIVVGVRRQGWHSGGGSRAGGRRPVSVSQVARQATPPRSRSRWRSSGRLLPLLKPLLLRECHLDVEIERDTTTTRRYGLVSIIVYLCTTNKKFFFLSFFYFRYKNQI</sequence>
<accession>A0ACC2QDP5</accession>
<comment type="caution">
    <text evidence="1">The sequence shown here is derived from an EMBL/GenBank/DDBJ whole genome shotgun (WGS) entry which is preliminary data.</text>
</comment>
<organism evidence="1 2">
    <name type="scientific">Mythimna loreyi</name>
    <dbReference type="NCBI Taxonomy" id="667449"/>
    <lineage>
        <taxon>Eukaryota</taxon>
        <taxon>Metazoa</taxon>
        <taxon>Ecdysozoa</taxon>
        <taxon>Arthropoda</taxon>
        <taxon>Hexapoda</taxon>
        <taxon>Insecta</taxon>
        <taxon>Pterygota</taxon>
        <taxon>Neoptera</taxon>
        <taxon>Endopterygota</taxon>
        <taxon>Lepidoptera</taxon>
        <taxon>Glossata</taxon>
        <taxon>Ditrysia</taxon>
        <taxon>Noctuoidea</taxon>
        <taxon>Noctuidae</taxon>
        <taxon>Noctuinae</taxon>
        <taxon>Hadenini</taxon>
        <taxon>Mythimna</taxon>
    </lineage>
</organism>
<evidence type="ECO:0000313" key="2">
    <source>
        <dbReference type="Proteomes" id="UP001231649"/>
    </source>
</evidence>
<protein>
    <submittedName>
        <fullName evidence="1">Uncharacterized protein</fullName>
    </submittedName>
</protein>
<reference evidence="1" key="1">
    <citation type="submission" date="2023-03" db="EMBL/GenBank/DDBJ databases">
        <title>Chromosome-level genomes of two armyworms, Mythimna separata and Mythimna loreyi, provide insights into the biosynthesis and reception of sex pheromones.</title>
        <authorList>
            <person name="Zhao H."/>
        </authorList>
    </citation>
    <scope>NUCLEOTIDE SEQUENCE</scope>
    <source>
        <strain evidence="1">BeijingLab</strain>
    </source>
</reference>
<keyword evidence="2" id="KW-1185">Reference proteome</keyword>
<name>A0ACC2QDP5_9NEOP</name>